<dbReference type="Proteomes" id="UP001597109">
    <property type="component" value="Unassembled WGS sequence"/>
</dbReference>
<keyword evidence="3 6" id="KW-0812">Transmembrane</keyword>
<feature type="transmembrane region" description="Helical" evidence="6">
    <location>
        <begin position="344"/>
        <end position="369"/>
    </location>
</feature>
<feature type="transmembrane region" description="Helical" evidence="6">
    <location>
        <begin position="195"/>
        <end position="217"/>
    </location>
</feature>
<dbReference type="PANTHER" id="PTHR23534">
    <property type="entry name" value="MFS PERMEASE"/>
    <property type="match status" value="1"/>
</dbReference>
<evidence type="ECO:0000256" key="2">
    <source>
        <dbReference type="ARBA" id="ARBA00022448"/>
    </source>
</evidence>
<dbReference type="PROSITE" id="PS50850">
    <property type="entry name" value="MFS"/>
    <property type="match status" value="1"/>
</dbReference>
<feature type="transmembrane region" description="Helical" evidence="6">
    <location>
        <begin position="127"/>
        <end position="149"/>
    </location>
</feature>
<evidence type="ECO:0000256" key="4">
    <source>
        <dbReference type="ARBA" id="ARBA00022989"/>
    </source>
</evidence>
<evidence type="ECO:0000256" key="5">
    <source>
        <dbReference type="ARBA" id="ARBA00023136"/>
    </source>
</evidence>
<feature type="transmembrane region" description="Helical" evidence="6">
    <location>
        <begin position="101"/>
        <end position="121"/>
    </location>
</feature>
<feature type="transmembrane region" description="Helical" evidence="6">
    <location>
        <begin position="286"/>
        <end position="311"/>
    </location>
</feature>
<feature type="transmembrane region" description="Helical" evidence="6">
    <location>
        <begin position="68"/>
        <end position="89"/>
    </location>
</feature>
<protein>
    <submittedName>
        <fullName evidence="8">MFS transporter</fullName>
    </submittedName>
</protein>
<dbReference type="PANTHER" id="PTHR23534:SF1">
    <property type="entry name" value="MAJOR FACILITATOR SUPERFAMILY PROTEIN"/>
    <property type="match status" value="1"/>
</dbReference>
<feature type="transmembrane region" description="Helical" evidence="6">
    <location>
        <begin position="36"/>
        <end position="62"/>
    </location>
</feature>
<feature type="transmembrane region" description="Helical" evidence="6">
    <location>
        <begin position="161"/>
        <end position="183"/>
    </location>
</feature>
<keyword evidence="9" id="KW-1185">Reference proteome</keyword>
<name>A0ABW3LFA9_9BACL</name>
<feature type="transmembrane region" description="Helical" evidence="6">
    <location>
        <begin position="254"/>
        <end position="274"/>
    </location>
</feature>
<dbReference type="InterPro" id="IPR011701">
    <property type="entry name" value="MFS"/>
</dbReference>
<feature type="transmembrane region" description="Helical" evidence="6">
    <location>
        <begin position="409"/>
        <end position="430"/>
    </location>
</feature>
<evidence type="ECO:0000256" key="3">
    <source>
        <dbReference type="ARBA" id="ARBA00022692"/>
    </source>
</evidence>
<evidence type="ECO:0000256" key="1">
    <source>
        <dbReference type="ARBA" id="ARBA00004651"/>
    </source>
</evidence>
<feature type="transmembrane region" description="Helical" evidence="6">
    <location>
        <begin position="381"/>
        <end position="403"/>
    </location>
</feature>
<feature type="transmembrane region" description="Helical" evidence="6">
    <location>
        <begin position="318"/>
        <end position="338"/>
    </location>
</feature>
<evidence type="ECO:0000313" key="9">
    <source>
        <dbReference type="Proteomes" id="UP001597109"/>
    </source>
</evidence>
<keyword evidence="2" id="KW-0813">Transport</keyword>
<dbReference type="EMBL" id="JBHTKI010000037">
    <property type="protein sequence ID" value="MFD1032832.1"/>
    <property type="molecule type" value="Genomic_DNA"/>
</dbReference>
<dbReference type="SUPFAM" id="SSF103473">
    <property type="entry name" value="MFS general substrate transporter"/>
    <property type="match status" value="1"/>
</dbReference>
<keyword evidence="4 6" id="KW-1133">Transmembrane helix</keyword>
<keyword evidence="5 6" id="KW-0472">Membrane</keyword>
<evidence type="ECO:0000256" key="6">
    <source>
        <dbReference type="SAM" id="Phobius"/>
    </source>
</evidence>
<dbReference type="Gene3D" id="1.20.1250.20">
    <property type="entry name" value="MFS general substrate transporter like domains"/>
    <property type="match status" value="1"/>
</dbReference>
<comment type="subcellular location">
    <subcellularLocation>
        <location evidence="1">Cell membrane</location>
        <topology evidence="1">Multi-pass membrane protein</topology>
    </subcellularLocation>
</comment>
<gene>
    <name evidence="8" type="ORF">ACFQ1X_15480</name>
</gene>
<feature type="domain" description="Major facilitator superfamily (MFS) profile" evidence="7">
    <location>
        <begin position="35"/>
        <end position="435"/>
    </location>
</feature>
<comment type="caution">
    <text evidence="8">The sequence shown here is derived from an EMBL/GenBank/DDBJ whole genome shotgun (WGS) entry which is preliminary data.</text>
</comment>
<accession>A0ABW3LFA9</accession>
<evidence type="ECO:0000313" key="8">
    <source>
        <dbReference type="EMBL" id="MFD1032832.1"/>
    </source>
</evidence>
<dbReference type="InterPro" id="IPR036259">
    <property type="entry name" value="MFS_trans_sf"/>
</dbReference>
<organism evidence="8 9">
    <name type="scientific">Metaplanococcus flavidus</name>
    <dbReference type="NCBI Taxonomy" id="569883"/>
    <lineage>
        <taxon>Bacteria</taxon>
        <taxon>Bacillati</taxon>
        <taxon>Bacillota</taxon>
        <taxon>Bacilli</taxon>
        <taxon>Bacillales</taxon>
        <taxon>Caryophanaceae</taxon>
        <taxon>Metaplanococcus</taxon>
    </lineage>
</organism>
<proteinExistence type="predicted"/>
<reference evidence="9" key="1">
    <citation type="journal article" date="2019" name="Int. J. Syst. Evol. Microbiol.">
        <title>The Global Catalogue of Microorganisms (GCM) 10K type strain sequencing project: providing services to taxonomists for standard genome sequencing and annotation.</title>
        <authorList>
            <consortium name="The Broad Institute Genomics Platform"/>
            <consortium name="The Broad Institute Genome Sequencing Center for Infectious Disease"/>
            <person name="Wu L."/>
            <person name="Ma J."/>
        </authorList>
    </citation>
    <scope>NUCLEOTIDE SEQUENCE [LARGE SCALE GENOMIC DNA]</scope>
    <source>
        <strain evidence="9">CCUG 56756</strain>
    </source>
</reference>
<dbReference type="Pfam" id="PF07690">
    <property type="entry name" value="MFS_1"/>
    <property type="match status" value="1"/>
</dbReference>
<dbReference type="RefSeq" id="WP_379083320.1">
    <property type="nucleotide sequence ID" value="NZ_JBHTKI010000037.1"/>
</dbReference>
<sequence>MVQVNKKHNSGPQNSDLVRQYAESPEMQQQLYRKTLWIVVFSQIMGGAGLTAGITVGALLAQDMFGDANFAGVPTALFTLGAAGGAYYIGKLSQKFGRRPGLATGFFVGGVGAVGVVLSAVADNLVLLLISLLFYGGGTATNLLARYAGTDLASSEQRGKAISIAMVGTTFGAFAGPNLVVVMGRFAESISIPALAGPFILAAAAYFAAALVLVSFLRPDPLIIAKAVAEKKVQDDKASNKAAAAAPAINSRGVFLGATVMVIVQMVMVAIMTMTPVHMGHHGHSLSAMGMVISIHITAMYLPSLLTGVLVDRISRMAMVVAAGATLLSAGIIAAIAPGDSLPMLILALALLGLGWNFGLISGTALIVDSTLPEARAKTQGTVDVLVALSGAAGGMLSGMVVAGFSFGILSLGGGFLALLLIPVVVWSLGNSKTKAVGPS</sequence>
<evidence type="ECO:0000259" key="7">
    <source>
        <dbReference type="PROSITE" id="PS50850"/>
    </source>
</evidence>
<dbReference type="InterPro" id="IPR020846">
    <property type="entry name" value="MFS_dom"/>
</dbReference>